<feature type="transmembrane region" description="Helical" evidence="1">
    <location>
        <begin position="93"/>
        <end position="114"/>
    </location>
</feature>
<feature type="transmembrane region" description="Helical" evidence="1">
    <location>
        <begin position="160"/>
        <end position="178"/>
    </location>
</feature>
<dbReference type="EMBL" id="BORR01000021">
    <property type="protein sequence ID" value="GIO39415.1"/>
    <property type="molecule type" value="Genomic_DNA"/>
</dbReference>
<keyword evidence="1" id="KW-0812">Transmembrane</keyword>
<evidence type="ECO:0000313" key="3">
    <source>
        <dbReference type="Proteomes" id="UP000681162"/>
    </source>
</evidence>
<comment type="caution">
    <text evidence="2">The sequence shown here is derived from an EMBL/GenBank/DDBJ whole genome shotgun (WGS) entry which is preliminary data.</text>
</comment>
<dbReference type="AlphaFoldDB" id="A0A920CH64"/>
<accession>A0A920CH64</accession>
<proteinExistence type="predicted"/>
<evidence type="ECO:0000313" key="2">
    <source>
        <dbReference type="EMBL" id="GIO39415.1"/>
    </source>
</evidence>
<feature type="transmembrane region" description="Helical" evidence="1">
    <location>
        <begin position="134"/>
        <end position="153"/>
    </location>
</feature>
<feature type="transmembrane region" description="Helical" evidence="1">
    <location>
        <begin position="198"/>
        <end position="220"/>
    </location>
</feature>
<feature type="transmembrane region" description="Helical" evidence="1">
    <location>
        <begin position="58"/>
        <end position="81"/>
    </location>
</feature>
<name>A0A920CH64_9BACL</name>
<keyword evidence="1" id="KW-1133">Transmembrane helix</keyword>
<dbReference type="Proteomes" id="UP000681162">
    <property type="component" value="Unassembled WGS sequence"/>
</dbReference>
<keyword evidence="3" id="KW-1185">Reference proteome</keyword>
<evidence type="ECO:0000256" key="1">
    <source>
        <dbReference type="SAM" id="Phobius"/>
    </source>
</evidence>
<feature type="transmembrane region" description="Helical" evidence="1">
    <location>
        <begin position="21"/>
        <end position="38"/>
    </location>
</feature>
<organism evidence="2 3">
    <name type="scientific">Paenibacillus antibioticophila</name>
    <dbReference type="NCBI Taxonomy" id="1274374"/>
    <lineage>
        <taxon>Bacteria</taxon>
        <taxon>Bacillati</taxon>
        <taxon>Bacillota</taxon>
        <taxon>Bacilli</taxon>
        <taxon>Bacillales</taxon>
        <taxon>Paenibacillaceae</taxon>
        <taxon>Paenibacillus</taxon>
    </lineage>
</organism>
<reference evidence="2 3" key="1">
    <citation type="submission" date="2021-03" db="EMBL/GenBank/DDBJ databases">
        <title>Antimicrobial resistance genes in bacteria isolated from Japanese honey, and their potential for conferring macrolide and lincosamide resistance in the American foulbrood pathogen Paenibacillus larvae.</title>
        <authorList>
            <person name="Okamoto M."/>
            <person name="Kumagai M."/>
            <person name="Kanamori H."/>
            <person name="Takamatsu D."/>
        </authorList>
    </citation>
    <scope>NUCLEOTIDE SEQUENCE [LARGE SCALE GENOMIC DNA]</scope>
    <source>
        <strain evidence="2 3">J41TS12</strain>
    </source>
</reference>
<gene>
    <name evidence="2" type="ORF">J41TS12_42760</name>
</gene>
<protein>
    <submittedName>
        <fullName evidence="2">Uncharacterized protein</fullName>
    </submittedName>
</protein>
<keyword evidence="1" id="KW-0472">Membrane</keyword>
<sequence>MASYRNTMRFMWQDSYKALRIFLAVLLLVDIGLLVFQVNWPHLVDNHSNNFYSSNYGAIGIFTLVTGLLTATVTFPLMLSLGSTRRNYIAGALSYGVISSAGLALFQTLVAHGGTAILEGLGKLSESAPTPFLTLWYTQFTIYLLIFLLFTLLGTIFYRYGTVSGLITIAGFLFILFFTANTPGGPDYTDKDVSSWGFLLAAHYLLALCVLVAVLLWLIIRKAAVRTY</sequence>
<dbReference type="RefSeq" id="WP_212942652.1">
    <property type="nucleotide sequence ID" value="NZ_BORR01000021.1"/>
</dbReference>